<dbReference type="SUPFAM" id="SSF103642">
    <property type="entry name" value="Sec-C motif"/>
    <property type="match status" value="1"/>
</dbReference>
<dbReference type="Proteomes" id="UP000055136">
    <property type="component" value="Chromosome"/>
</dbReference>
<sequence>MRKELVTEIAELQQVHNELTKVAAAGNETVLSGPLSFEASADGYSPITECFEIELSIPDIYPKHLPRVRETGGKIDSDYDHVYKDGTLCLAVPIEERRVFLEQPSLLGFINKLVIPYLFGYCHWKIYGAHPFEESEHGTEGIVRHYLDTLGLADEVAALTVVSFLYEHGYRGHHPCPCGSGEKLRKCHGNALRHLHEQHTDITLKNDFLSVLDVCMPKIKSGELVIPKPLSMQVLRLLRRMEQ</sequence>
<protein>
    <recommendedName>
        <fullName evidence="3">SEC-C domain-containing protein</fullName>
    </recommendedName>
</protein>
<name>A0A0S2TES5_9GAMM</name>
<keyword evidence="2" id="KW-1185">Reference proteome</keyword>
<accession>A0A0S2TES5</accession>
<organism evidence="1 2">
    <name type="scientific">Candidatus Tenderia electrophaga</name>
    <dbReference type="NCBI Taxonomy" id="1748243"/>
    <lineage>
        <taxon>Bacteria</taxon>
        <taxon>Pseudomonadati</taxon>
        <taxon>Pseudomonadota</taxon>
        <taxon>Gammaproteobacteria</taxon>
        <taxon>Candidatus Tenderiales</taxon>
        <taxon>Candidatus Tenderiaceae</taxon>
        <taxon>Candidatus Tenderia</taxon>
    </lineage>
</organism>
<dbReference type="Pfam" id="PF02810">
    <property type="entry name" value="SEC-C"/>
    <property type="match status" value="1"/>
</dbReference>
<dbReference type="AlphaFoldDB" id="A0A0S2TES5"/>
<dbReference type="InterPro" id="IPR004027">
    <property type="entry name" value="SEC_C_motif"/>
</dbReference>
<dbReference type="CDD" id="cd00195">
    <property type="entry name" value="UBCc_UEV"/>
    <property type="match status" value="1"/>
</dbReference>
<dbReference type="KEGG" id="tee:Tel_11140"/>
<evidence type="ECO:0000313" key="2">
    <source>
        <dbReference type="Proteomes" id="UP000055136"/>
    </source>
</evidence>
<gene>
    <name evidence="1" type="ORF">Tel_11140</name>
</gene>
<proteinExistence type="predicted"/>
<reference evidence="1" key="1">
    <citation type="submission" date="2015-10" db="EMBL/GenBank/DDBJ databases">
        <title>Description of Candidatus Tenderia electrophaga gen. nov, sp. nov., an Uncultivated Electroautotroph from a Biocathode Enrichment.</title>
        <authorList>
            <person name="Eddie B.J."/>
            <person name="Malanoski A.P."/>
            <person name="Wang Z."/>
            <person name="Hall R.J."/>
            <person name="Oh S.D."/>
            <person name="Heiner C."/>
            <person name="Lin B."/>
            <person name="Strycharz-Glaven S.M."/>
        </authorList>
    </citation>
    <scope>NUCLEOTIDE SEQUENCE [LARGE SCALE GENOMIC DNA]</scope>
    <source>
        <strain evidence="1">NRL1</strain>
    </source>
</reference>
<evidence type="ECO:0000313" key="1">
    <source>
        <dbReference type="EMBL" id="ALP53642.1"/>
    </source>
</evidence>
<dbReference type="SUPFAM" id="SSF54495">
    <property type="entry name" value="UBC-like"/>
    <property type="match status" value="1"/>
</dbReference>
<dbReference type="STRING" id="1748243.Tel_11140"/>
<evidence type="ECO:0008006" key="3">
    <source>
        <dbReference type="Google" id="ProtNLM"/>
    </source>
</evidence>
<dbReference type="EMBL" id="CP013099">
    <property type="protein sequence ID" value="ALP53642.1"/>
    <property type="molecule type" value="Genomic_DNA"/>
</dbReference>
<dbReference type="InterPro" id="IPR016135">
    <property type="entry name" value="UBQ-conjugating_enzyme/RWD"/>
</dbReference>